<sequence length="618" mass="68416">MYVTIQAKLIYCVIDGCSARVAALTPASVALGPGRVTSMILRHPRAEHDDQSETDSQSQVSEGANTAPQAGPQKRKARVLGVVLGLTFVEPSSFPDIPGHFAVFLEDYDISMSLPQIDLSSVQAEWKRLISTIPEPWKLNTDGREFQVGDAIKARGLEANYPVVLIPGVISTCGGLSMISQVTFNREKWLSMLVLDPVTGLDPKGVKVRASEGFDAASSFIQGFWIWSKVIENLAVVNYDTNNLVLAPYDWRLSMYNLEERDGYFSRLKTTIEGFKKRQKKKTVIAAHSMGSTAKAMAALLSGEMKDTVDLNPAGAYVLERFFSKKERQSLFRSWAGGASMWVKGGNAVWGDATFAPDDEEGGHHTHGQLISFRQTTPPVSNMTVDDAGAWIIGHTPSTFRKMIATNYSYGIERNEETLKRNDLDHTKWTNPLEIRLPSAPSLQFYCVYGHGKETERYASEPYEDGDVGEAVDIEVCAKDNTCPEQNLHSPRDIPFSRSWIDREHSHESSNPRVRNGIKLGEGDGTVSLLSLGAMCVEGWKRKRWNPAGIKITTVELPHKPEITLPRGGANTSDHVDVLGSNALNEIILKVATGAGEEIRDNYVSRIREYAKRIRWDG</sequence>
<dbReference type="SUPFAM" id="SSF53474">
    <property type="entry name" value="alpha/beta-Hydrolases"/>
    <property type="match status" value="1"/>
</dbReference>
<dbReference type="AlphaFoldDB" id="A0A9P5N0H6"/>
<dbReference type="Gene3D" id="3.40.50.1820">
    <property type="entry name" value="alpha/beta hydrolase"/>
    <property type="match status" value="1"/>
</dbReference>
<reference evidence="2" key="1">
    <citation type="submission" date="2019-10" db="EMBL/GenBank/DDBJ databases">
        <authorList>
            <consortium name="DOE Joint Genome Institute"/>
            <person name="Kuo A."/>
            <person name="Miyauchi S."/>
            <person name="Kiss E."/>
            <person name="Drula E."/>
            <person name="Kohler A."/>
            <person name="Sanchez-Garcia M."/>
            <person name="Andreopoulos B."/>
            <person name="Barry K.W."/>
            <person name="Bonito G."/>
            <person name="Buee M."/>
            <person name="Carver A."/>
            <person name="Chen C."/>
            <person name="Cichocki N."/>
            <person name="Clum A."/>
            <person name="Culley D."/>
            <person name="Crous P.W."/>
            <person name="Fauchery L."/>
            <person name="Girlanda M."/>
            <person name="Hayes R."/>
            <person name="Keri Z."/>
            <person name="LaButti K."/>
            <person name="Lipzen A."/>
            <person name="Lombard V."/>
            <person name="Magnuson J."/>
            <person name="Maillard F."/>
            <person name="Morin E."/>
            <person name="Murat C."/>
            <person name="Nolan M."/>
            <person name="Ohm R."/>
            <person name="Pangilinan J."/>
            <person name="Pereira M."/>
            <person name="Perotto S."/>
            <person name="Peter M."/>
            <person name="Riley R."/>
            <person name="Sitrit Y."/>
            <person name="Stielow B."/>
            <person name="Szollosi G."/>
            <person name="Zifcakova L."/>
            <person name="Stursova M."/>
            <person name="Spatafora J.W."/>
            <person name="Tedersoo L."/>
            <person name="Vaario L.-M."/>
            <person name="Yamada A."/>
            <person name="Yan M."/>
            <person name="Wang P."/>
            <person name="Xu J."/>
            <person name="Bruns T."/>
            <person name="Baldrian P."/>
            <person name="Vilgalys R."/>
            <person name="Henrissat B."/>
            <person name="Grigoriev I.V."/>
            <person name="Hibbett D."/>
            <person name="Nagy L.G."/>
            <person name="Martin F.M."/>
        </authorList>
    </citation>
    <scope>NUCLEOTIDE SEQUENCE</scope>
    <source>
        <strain evidence="2">Prilba</strain>
    </source>
</reference>
<evidence type="ECO:0000313" key="3">
    <source>
        <dbReference type="Proteomes" id="UP000759537"/>
    </source>
</evidence>
<dbReference type="InterPro" id="IPR003386">
    <property type="entry name" value="LACT/PDAT_acylTrfase"/>
</dbReference>
<dbReference type="EMBL" id="WHVB01000004">
    <property type="protein sequence ID" value="KAF8483340.1"/>
    <property type="molecule type" value="Genomic_DNA"/>
</dbReference>
<name>A0A9P5N0H6_9AGAM</name>
<accession>A0A9P5N0H6</accession>
<organism evidence="2 3">
    <name type="scientific">Russula ochroleuca</name>
    <dbReference type="NCBI Taxonomy" id="152965"/>
    <lineage>
        <taxon>Eukaryota</taxon>
        <taxon>Fungi</taxon>
        <taxon>Dikarya</taxon>
        <taxon>Basidiomycota</taxon>
        <taxon>Agaricomycotina</taxon>
        <taxon>Agaricomycetes</taxon>
        <taxon>Russulales</taxon>
        <taxon>Russulaceae</taxon>
        <taxon>Russula</taxon>
    </lineage>
</organism>
<gene>
    <name evidence="2" type="ORF">DFH94DRAFT_792228</name>
</gene>
<dbReference type="OrthoDB" id="190846at2759"/>
<dbReference type="PANTHER" id="PTHR11440">
    <property type="entry name" value="LECITHIN-CHOLESTEROL ACYLTRANSFERASE-RELATED"/>
    <property type="match status" value="1"/>
</dbReference>
<protein>
    <submittedName>
        <fullName evidence="2">Phospholipid diacylglycerol acyltransferase</fullName>
    </submittedName>
</protein>
<keyword evidence="3" id="KW-1185">Reference proteome</keyword>
<feature type="region of interest" description="Disordered" evidence="1">
    <location>
        <begin position="44"/>
        <end position="73"/>
    </location>
</feature>
<keyword evidence="2" id="KW-0808">Transferase</keyword>
<feature type="compositionally biased region" description="Polar residues" evidence="1">
    <location>
        <begin position="54"/>
        <end position="68"/>
    </location>
</feature>
<dbReference type="GO" id="GO:0006629">
    <property type="term" value="P:lipid metabolic process"/>
    <property type="evidence" value="ECO:0007669"/>
    <property type="project" value="InterPro"/>
</dbReference>
<dbReference type="GO" id="GO:0008374">
    <property type="term" value="F:O-acyltransferase activity"/>
    <property type="evidence" value="ECO:0007669"/>
    <property type="project" value="InterPro"/>
</dbReference>
<proteinExistence type="predicted"/>
<dbReference type="InterPro" id="IPR029058">
    <property type="entry name" value="AB_hydrolase_fold"/>
</dbReference>
<comment type="caution">
    <text evidence="2">The sequence shown here is derived from an EMBL/GenBank/DDBJ whole genome shotgun (WGS) entry which is preliminary data.</text>
</comment>
<evidence type="ECO:0000313" key="2">
    <source>
        <dbReference type="EMBL" id="KAF8483340.1"/>
    </source>
</evidence>
<dbReference type="Proteomes" id="UP000759537">
    <property type="component" value="Unassembled WGS sequence"/>
</dbReference>
<evidence type="ECO:0000256" key="1">
    <source>
        <dbReference type="SAM" id="MobiDB-lite"/>
    </source>
</evidence>
<keyword evidence="2" id="KW-0012">Acyltransferase</keyword>
<reference evidence="2" key="2">
    <citation type="journal article" date="2020" name="Nat. Commun.">
        <title>Large-scale genome sequencing of mycorrhizal fungi provides insights into the early evolution of symbiotic traits.</title>
        <authorList>
            <person name="Miyauchi S."/>
            <person name="Kiss E."/>
            <person name="Kuo A."/>
            <person name="Drula E."/>
            <person name="Kohler A."/>
            <person name="Sanchez-Garcia M."/>
            <person name="Morin E."/>
            <person name="Andreopoulos B."/>
            <person name="Barry K.W."/>
            <person name="Bonito G."/>
            <person name="Buee M."/>
            <person name="Carver A."/>
            <person name="Chen C."/>
            <person name="Cichocki N."/>
            <person name="Clum A."/>
            <person name="Culley D."/>
            <person name="Crous P.W."/>
            <person name="Fauchery L."/>
            <person name="Girlanda M."/>
            <person name="Hayes R.D."/>
            <person name="Keri Z."/>
            <person name="LaButti K."/>
            <person name="Lipzen A."/>
            <person name="Lombard V."/>
            <person name="Magnuson J."/>
            <person name="Maillard F."/>
            <person name="Murat C."/>
            <person name="Nolan M."/>
            <person name="Ohm R.A."/>
            <person name="Pangilinan J."/>
            <person name="Pereira M.F."/>
            <person name="Perotto S."/>
            <person name="Peter M."/>
            <person name="Pfister S."/>
            <person name="Riley R."/>
            <person name="Sitrit Y."/>
            <person name="Stielow J.B."/>
            <person name="Szollosi G."/>
            <person name="Zifcakova L."/>
            <person name="Stursova M."/>
            <person name="Spatafora J.W."/>
            <person name="Tedersoo L."/>
            <person name="Vaario L.M."/>
            <person name="Yamada A."/>
            <person name="Yan M."/>
            <person name="Wang P."/>
            <person name="Xu J."/>
            <person name="Bruns T."/>
            <person name="Baldrian P."/>
            <person name="Vilgalys R."/>
            <person name="Dunand C."/>
            <person name="Henrissat B."/>
            <person name="Grigoriev I.V."/>
            <person name="Hibbett D."/>
            <person name="Nagy L.G."/>
            <person name="Martin F.M."/>
        </authorList>
    </citation>
    <scope>NUCLEOTIDE SEQUENCE</scope>
    <source>
        <strain evidence="2">Prilba</strain>
    </source>
</reference>
<dbReference type="Pfam" id="PF02450">
    <property type="entry name" value="LCAT"/>
    <property type="match status" value="2"/>
</dbReference>